<reference evidence="1" key="1">
    <citation type="submission" date="2018-10" db="EMBL/GenBank/DDBJ databases">
        <title>Effector identification in a new, highly contiguous assembly of the strawberry crown rot pathogen Phytophthora cactorum.</title>
        <authorList>
            <person name="Armitage A.D."/>
            <person name="Nellist C.F."/>
            <person name="Bates H."/>
            <person name="Vickerstaff R.J."/>
            <person name="Harrison R.J."/>
        </authorList>
    </citation>
    <scope>NUCLEOTIDE SEQUENCE</scope>
    <source>
        <strain evidence="1">4032</strain>
        <strain evidence="2">P421</strain>
    </source>
</reference>
<sequence length="210" mass="24785">MDQVEDAVAMLRTAPTNEDYTKYLKYLYFLLDNAHLTSTDNIPEPKHPFLHYFMKNWDHQKERWAVYARSDVPHLGNHINNRLEASWGHIKEILKPEMPLDECVDELIFLQAVAEMDYSKKMTAVGYMRYQGADAELEQLLREVSTHAYRQIEQQYWIAKDRTTHYKMNAVTSDMYTVVMETLTMLILRNTAVRVFHAYHAFAMSTRDVL</sequence>
<dbReference type="EMBL" id="RCMV01000516">
    <property type="protein sequence ID" value="KAG3216001.1"/>
    <property type="molecule type" value="Genomic_DNA"/>
</dbReference>
<dbReference type="AlphaFoldDB" id="A0A8T1CJW1"/>
<gene>
    <name evidence="1" type="ORF">PC115_g8639</name>
    <name evidence="2" type="ORF">PC129_g13124</name>
</gene>
<dbReference type="PANTHER" id="PTHR31569:SF4">
    <property type="entry name" value="SWIM-TYPE DOMAIN-CONTAINING PROTEIN"/>
    <property type="match status" value="1"/>
</dbReference>
<organism evidence="1 3">
    <name type="scientific">Phytophthora cactorum</name>
    <dbReference type="NCBI Taxonomy" id="29920"/>
    <lineage>
        <taxon>Eukaryota</taxon>
        <taxon>Sar</taxon>
        <taxon>Stramenopiles</taxon>
        <taxon>Oomycota</taxon>
        <taxon>Peronosporomycetes</taxon>
        <taxon>Peronosporales</taxon>
        <taxon>Peronosporaceae</taxon>
        <taxon>Phytophthora</taxon>
    </lineage>
</organism>
<evidence type="ECO:0000313" key="1">
    <source>
        <dbReference type="EMBL" id="KAG2924352.1"/>
    </source>
</evidence>
<protein>
    <submittedName>
        <fullName evidence="1">Uncharacterized protein</fullName>
    </submittedName>
</protein>
<proteinExistence type="predicted"/>
<name>A0A8T1CJW1_9STRA</name>
<dbReference type="EMBL" id="RCMI01000226">
    <property type="protein sequence ID" value="KAG2924352.1"/>
    <property type="molecule type" value="Genomic_DNA"/>
</dbReference>
<dbReference type="Proteomes" id="UP000774804">
    <property type="component" value="Unassembled WGS sequence"/>
</dbReference>
<dbReference type="PANTHER" id="PTHR31569">
    <property type="entry name" value="SWIM-TYPE DOMAIN-CONTAINING PROTEIN"/>
    <property type="match status" value="1"/>
</dbReference>
<dbReference type="Proteomes" id="UP000760860">
    <property type="component" value="Unassembled WGS sequence"/>
</dbReference>
<accession>A0A8T1CJW1</accession>
<evidence type="ECO:0000313" key="2">
    <source>
        <dbReference type="EMBL" id="KAG3216001.1"/>
    </source>
</evidence>
<comment type="caution">
    <text evidence="1">The sequence shown here is derived from an EMBL/GenBank/DDBJ whole genome shotgun (WGS) entry which is preliminary data.</text>
</comment>
<evidence type="ECO:0000313" key="3">
    <source>
        <dbReference type="Proteomes" id="UP000774804"/>
    </source>
</evidence>
<dbReference type="VEuPathDB" id="FungiDB:PC110_g13514"/>
<dbReference type="InterPro" id="IPR052579">
    <property type="entry name" value="Zinc_finger_SWIM"/>
</dbReference>